<keyword evidence="14" id="KW-1185">Reference proteome</keyword>
<dbReference type="PANTHER" id="PTHR34573:SF1">
    <property type="entry name" value="VITAMIN K EPOXIDE REDUCTASE DOMAIN-CONTAINING PROTEIN"/>
    <property type="match status" value="1"/>
</dbReference>
<feature type="transmembrane region" description="Helical" evidence="10">
    <location>
        <begin position="78"/>
        <end position="101"/>
    </location>
</feature>
<evidence type="ECO:0000256" key="3">
    <source>
        <dbReference type="ARBA" id="ARBA00022692"/>
    </source>
</evidence>
<organism evidence="13 14">
    <name type="scientific">Tribonema minus</name>
    <dbReference type="NCBI Taxonomy" id="303371"/>
    <lineage>
        <taxon>Eukaryota</taxon>
        <taxon>Sar</taxon>
        <taxon>Stramenopiles</taxon>
        <taxon>Ochrophyta</taxon>
        <taxon>PX clade</taxon>
        <taxon>Xanthophyceae</taxon>
        <taxon>Tribonematales</taxon>
        <taxon>Tribonemataceae</taxon>
        <taxon>Tribonema</taxon>
    </lineage>
</organism>
<evidence type="ECO:0000313" key="13">
    <source>
        <dbReference type="EMBL" id="KAG5181373.1"/>
    </source>
</evidence>
<dbReference type="PANTHER" id="PTHR34573">
    <property type="entry name" value="VKC DOMAIN-CONTAINING PROTEIN"/>
    <property type="match status" value="1"/>
</dbReference>
<dbReference type="EMBL" id="JAFCMP010000334">
    <property type="protein sequence ID" value="KAG5181373.1"/>
    <property type="molecule type" value="Genomic_DNA"/>
</dbReference>
<keyword evidence="4" id="KW-0874">Quinone</keyword>
<dbReference type="Pfam" id="PF07884">
    <property type="entry name" value="VKOR"/>
    <property type="match status" value="1"/>
</dbReference>
<evidence type="ECO:0000256" key="9">
    <source>
        <dbReference type="ARBA" id="ARBA00023284"/>
    </source>
</evidence>
<keyword evidence="5 10" id="KW-1133">Transmembrane helix</keyword>
<keyword evidence="8" id="KW-1015">Disulfide bond</keyword>
<dbReference type="GO" id="GO:0016020">
    <property type="term" value="C:membrane"/>
    <property type="evidence" value="ECO:0007669"/>
    <property type="project" value="UniProtKB-SubCell"/>
</dbReference>
<dbReference type="GO" id="GO:0048038">
    <property type="term" value="F:quinone binding"/>
    <property type="evidence" value="ECO:0007669"/>
    <property type="project" value="UniProtKB-KW"/>
</dbReference>
<keyword evidence="3 10" id="KW-0812">Transmembrane</keyword>
<protein>
    <recommendedName>
        <fullName evidence="12">Vitamin K epoxide reductase domain-containing protein</fullName>
    </recommendedName>
</protein>
<keyword evidence="11" id="KW-0732">Signal</keyword>
<keyword evidence="9" id="KW-0676">Redox-active center</keyword>
<name>A0A836CDR7_9STRA</name>
<keyword evidence="6" id="KW-0560">Oxidoreductase</keyword>
<feature type="transmembrane region" description="Helical" evidence="10">
    <location>
        <begin position="45"/>
        <end position="66"/>
    </location>
</feature>
<dbReference type="GO" id="GO:0016491">
    <property type="term" value="F:oxidoreductase activity"/>
    <property type="evidence" value="ECO:0007669"/>
    <property type="project" value="UniProtKB-KW"/>
</dbReference>
<evidence type="ECO:0000256" key="1">
    <source>
        <dbReference type="ARBA" id="ARBA00004141"/>
    </source>
</evidence>
<feature type="transmembrane region" description="Helical" evidence="10">
    <location>
        <begin position="113"/>
        <end position="131"/>
    </location>
</feature>
<feature type="signal peptide" evidence="11">
    <location>
        <begin position="1"/>
        <end position="21"/>
    </location>
</feature>
<comment type="subcellular location">
    <subcellularLocation>
        <location evidence="1">Membrane</location>
        <topology evidence="1">Multi-pass membrane protein</topology>
    </subcellularLocation>
</comment>
<gene>
    <name evidence="13" type="ORF">JKP88DRAFT_346718</name>
</gene>
<sequence length="323" mass="34701">MAAYGAVAALALVPLLLSSRAAREAGADAQALAMQRAAGVDGWTRSWLLVITTAMATFSAYLMGVLAFRIGAFCPYCFLSLLPLPPLLLLLLLLLLSALPLPPLLLPLTLPPLLPLLQAVLSFGMCAIAWVKGAVPGKTRAAVTGLATVLITAMGALGVFVITEITISDAGAVTTEAMRPPSISTASTPQSVRLAKRLEKLDAAMYGAYWCSHCHHQKELFGAEAFARIKYVECSTKGWQERADVCRAPQGWQAAPPSVPLRSAGWQERADLCRTGWQERADLCRAKDVPGYPTWEINGELYPGEKSLEELERISGLAPYKQP</sequence>
<dbReference type="Gene3D" id="1.20.1440.130">
    <property type="entry name" value="VKOR domain"/>
    <property type="match status" value="1"/>
</dbReference>
<evidence type="ECO:0000313" key="14">
    <source>
        <dbReference type="Proteomes" id="UP000664859"/>
    </source>
</evidence>
<feature type="chain" id="PRO_5032590478" description="Vitamin K epoxide reductase domain-containing protein" evidence="11">
    <location>
        <begin position="22"/>
        <end position="323"/>
    </location>
</feature>
<proteinExistence type="inferred from homology"/>
<evidence type="ECO:0000256" key="2">
    <source>
        <dbReference type="ARBA" id="ARBA00006214"/>
    </source>
</evidence>
<evidence type="ECO:0000256" key="6">
    <source>
        <dbReference type="ARBA" id="ARBA00023002"/>
    </source>
</evidence>
<dbReference type="InterPro" id="IPR012932">
    <property type="entry name" value="VKOR"/>
</dbReference>
<accession>A0A836CDR7</accession>
<keyword evidence="7 10" id="KW-0472">Membrane</keyword>
<dbReference type="Gene3D" id="3.40.30.10">
    <property type="entry name" value="Glutaredoxin"/>
    <property type="match status" value="1"/>
</dbReference>
<feature type="domain" description="Vitamin K epoxide reductase" evidence="12">
    <location>
        <begin position="1"/>
        <end position="84"/>
    </location>
</feature>
<comment type="similarity">
    <text evidence="2">Belongs to the VKOR family.</text>
</comment>
<evidence type="ECO:0000256" key="8">
    <source>
        <dbReference type="ARBA" id="ARBA00023157"/>
    </source>
</evidence>
<dbReference type="OrthoDB" id="343052at2759"/>
<evidence type="ECO:0000256" key="11">
    <source>
        <dbReference type="SAM" id="SignalP"/>
    </source>
</evidence>
<dbReference type="AlphaFoldDB" id="A0A836CDR7"/>
<comment type="caution">
    <text evidence="13">The sequence shown here is derived from an EMBL/GenBank/DDBJ whole genome shotgun (WGS) entry which is preliminary data.</text>
</comment>
<dbReference type="Proteomes" id="UP000664859">
    <property type="component" value="Unassembled WGS sequence"/>
</dbReference>
<feature type="transmembrane region" description="Helical" evidence="10">
    <location>
        <begin position="143"/>
        <end position="162"/>
    </location>
</feature>
<reference evidence="13" key="1">
    <citation type="submission" date="2021-02" db="EMBL/GenBank/DDBJ databases">
        <title>First Annotated Genome of the Yellow-green Alga Tribonema minus.</title>
        <authorList>
            <person name="Mahan K.M."/>
        </authorList>
    </citation>
    <scope>NUCLEOTIDE SEQUENCE</scope>
    <source>
        <strain evidence="13">UTEX B ZZ1240</strain>
    </source>
</reference>
<evidence type="ECO:0000256" key="7">
    <source>
        <dbReference type="ARBA" id="ARBA00023136"/>
    </source>
</evidence>
<evidence type="ECO:0000256" key="4">
    <source>
        <dbReference type="ARBA" id="ARBA00022719"/>
    </source>
</evidence>
<dbReference type="SUPFAM" id="SSF52833">
    <property type="entry name" value="Thioredoxin-like"/>
    <property type="match status" value="1"/>
</dbReference>
<dbReference type="InterPro" id="IPR038354">
    <property type="entry name" value="VKOR_sf"/>
</dbReference>
<evidence type="ECO:0000259" key="12">
    <source>
        <dbReference type="Pfam" id="PF07884"/>
    </source>
</evidence>
<dbReference type="InterPro" id="IPR036249">
    <property type="entry name" value="Thioredoxin-like_sf"/>
</dbReference>
<evidence type="ECO:0000256" key="10">
    <source>
        <dbReference type="SAM" id="Phobius"/>
    </source>
</evidence>
<evidence type="ECO:0000256" key="5">
    <source>
        <dbReference type="ARBA" id="ARBA00022989"/>
    </source>
</evidence>